<accession>A0AA88IV44</accession>
<name>A0AA88IV44_ARTSF</name>
<protein>
    <submittedName>
        <fullName evidence="1">Uncharacterized protein</fullName>
    </submittedName>
</protein>
<sequence>MLGIDQGFAIKLEQTLRDSFLYQHVADPTRLRSNCTPYVLALLITKSPDDIVDLKMLTPQGKSDYVVMSLSMNELQSSNADVDVAFEFIQEVIKEACDRFIPRYCVKEGTRKEGDYQNLCLTPLVIKINNGKGIY</sequence>
<dbReference type="Proteomes" id="UP001187531">
    <property type="component" value="Unassembled WGS sequence"/>
</dbReference>
<organism evidence="1 2">
    <name type="scientific">Artemia franciscana</name>
    <name type="common">Brine shrimp</name>
    <name type="synonym">Artemia sanfranciscana</name>
    <dbReference type="NCBI Taxonomy" id="6661"/>
    <lineage>
        <taxon>Eukaryota</taxon>
        <taxon>Metazoa</taxon>
        <taxon>Ecdysozoa</taxon>
        <taxon>Arthropoda</taxon>
        <taxon>Crustacea</taxon>
        <taxon>Branchiopoda</taxon>
        <taxon>Anostraca</taxon>
        <taxon>Artemiidae</taxon>
        <taxon>Artemia</taxon>
    </lineage>
</organism>
<reference evidence="1" key="1">
    <citation type="submission" date="2023-07" db="EMBL/GenBank/DDBJ databases">
        <title>Chromosome-level genome assembly of Artemia franciscana.</title>
        <authorList>
            <person name="Jo E."/>
        </authorList>
    </citation>
    <scope>NUCLEOTIDE SEQUENCE</scope>
    <source>
        <tissue evidence="1">Whole body</tissue>
    </source>
</reference>
<gene>
    <name evidence="1" type="ORF">QYM36_007910</name>
</gene>
<dbReference type="EMBL" id="JAVRJZ010000001">
    <property type="protein sequence ID" value="KAK2727232.1"/>
    <property type="molecule type" value="Genomic_DNA"/>
</dbReference>
<evidence type="ECO:0000313" key="1">
    <source>
        <dbReference type="EMBL" id="KAK2727232.1"/>
    </source>
</evidence>
<dbReference type="AlphaFoldDB" id="A0AA88IV44"/>
<keyword evidence="2" id="KW-1185">Reference proteome</keyword>
<proteinExistence type="predicted"/>
<comment type="caution">
    <text evidence="1">The sequence shown here is derived from an EMBL/GenBank/DDBJ whole genome shotgun (WGS) entry which is preliminary data.</text>
</comment>
<evidence type="ECO:0000313" key="2">
    <source>
        <dbReference type="Proteomes" id="UP001187531"/>
    </source>
</evidence>